<sequence>MRMTLARNGLLDHIRVVKQEHQMTDEWRVLDEKAFAIIAQGVESRDHGETSLGVLRDYYNRSNLQNRITLTRKLHEFKMDSGSTMADHLDRFGELVVSMEAVGDPLYQARQMVIPLGSLPAEYETIVTVIENARDVTLDEVKET</sequence>
<name>A0AAV2YYD7_9STRA</name>
<keyword evidence="2" id="KW-1185">Reference proteome</keyword>
<evidence type="ECO:0008006" key="3">
    <source>
        <dbReference type="Google" id="ProtNLM"/>
    </source>
</evidence>
<dbReference type="Proteomes" id="UP001146120">
    <property type="component" value="Unassembled WGS sequence"/>
</dbReference>
<evidence type="ECO:0000313" key="1">
    <source>
        <dbReference type="EMBL" id="DAZ99707.1"/>
    </source>
</evidence>
<organism evidence="1 2">
    <name type="scientific">Lagenidium giganteum</name>
    <dbReference type="NCBI Taxonomy" id="4803"/>
    <lineage>
        <taxon>Eukaryota</taxon>
        <taxon>Sar</taxon>
        <taxon>Stramenopiles</taxon>
        <taxon>Oomycota</taxon>
        <taxon>Peronosporomycetes</taxon>
        <taxon>Pythiales</taxon>
        <taxon>Pythiaceae</taxon>
    </lineage>
</organism>
<accession>A0AAV2YYD7</accession>
<dbReference type="EMBL" id="DAKRPA010000078">
    <property type="protein sequence ID" value="DAZ99707.1"/>
    <property type="molecule type" value="Genomic_DNA"/>
</dbReference>
<gene>
    <name evidence="1" type="ORF">N0F65_000885</name>
</gene>
<evidence type="ECO:0000313" key="2">
    <source>
        <dbReference type="Proteomes" id="UP001146120"/>
    </source>
</evidence>
<comment type="caution">
    <text evidence="1">The sequence shown here is derived from an EMBL/GenBank/DDBJ whole genome shotgun (WGS) entry which is preliminary data.</text>
</comment>
<protein>
    <recommendedName>
        <fullName evidence="3">Polyprotein</fullName>
    </recommendedName>
</protein>
<reference evidence="1" key="1">
    <citation type="submission" date="2022-11" db="EMBL/GenBank/DDBJ databases">
        <authorList>
            <person name="Morgan W.R."/>
            <person name="Tartar A."/>
        </authorList>
    </citation>
    <scope>NUCLEOTIDE SEQUENCE</scope>
    <source>
        <strain evidence="1">ARSEF 373</strain>
    </source>
</reference>
<dbReference type="AlphaFoldDB" id="A0AAV2YYD7"/>
<dbReference type="Pfam" id="PF14223">
    <property type="entry name" value="Retrotran_gag_2"/>
    <property type="match status" value="1"/>
</dbReference>
<reference evidence="1" key="2">
    <citation type="journal article" date="2023" name="Microbiol Resour">
        <title>Decontamination and Annotation of the Draft Genome Sequence of the Oomycete Lagenidium giganteum ARSEF 373.</title>
        <authorList>
            <person name="Morgan W.R."/>
            <person name="Tartar A."/>
        </authorList>
    </citation>
    <scope>NUCLEOTIDE SEQUENCE</scope>
    <source>
        <strain evidence="1">ARSEF 373</strain>
    </source>
</reference>
<proteinExistence type="predicted"/>